<comment type="subcellular location">
    <subcellularLocation>
        <location evidence="1">Cell membrane</location>
        <topology evidence="1">Single-pass membrane protein</topology>
    </subcellularLocation>
</comment>
<dbReference type="AlphaFoldDB" id="A3V227"/>
<keyword evidence="4 10" id="KW-0812">Transmembrane</keyword>
<dbReference type="RefSeq" id="WP_007206194.1">
    <property type="nucleotide sequence ID" value="NZ_CH672414.1"/>
</dbReference>
<dbReference type="InterPro" id="IPR025713">
    <property type="entry name" value="MotB-like_N_dom"/>
</dbReference>
<gene>
    <name evidence="12" type="ORF">SKA53_11263</name>
</gene>
<evidence type="ECO:0000259" key="11">
    <source>
        <dbReference type="PROSITE" id="PS51123"/>
    </source>
</evidence>
<dbReference type="PANTHER" id="PTHR30329:SF21">
    <property type="entry name" value="LIPOPROTEIN YIAD-RELATED"/>
    <property type="match status" value="1"/>
</dbReference>
<dbReference type="PANTHER" id="PTHR30329">
    <property type="entry name" value="STATOR ELEMENT OF FLAGELLAR MOTOR COMPLEX"/>
    <property type="match status" value="1"/>
</dbReference>
<dbReference type="eggNOG" id="COG1360">
    <property type="taxonomic scope" value="Bacteria"/>
</dbReference>
<evidence type="ECO:0000256" key="7">
    <source>
        <dbReference type="PROSITE-ProRule" id="PRU00473"/>
    </source>
</evidence>
<organism evidence="12 13">
    <name type="scientific">Yoonia vestfoldensis SKA53</name>
    <dbReference type="NCBI Taxonomy" id="314232"/>
    <lineage>
        <taxon>Bacteria</taxon>
        <taxon>Pseudomonadati</taxon>
        <taxon>Pseudomonadota</taxon>
        <taxon>Alphaproteobacteria</taxon>
        <taxon>Rhodobacterales</taxon>
        <taxon>Paracoccaceae</taxon>
        <taxon>Yoonia</taxon>
    </lineage>
</organism>
<keyword evidence="8" id="KW-0175">Coiled coil</keyword>
<dbReference type="CDD" id="cd07185">
    <property type="entry name" value="OmpA_C-like"/>
    <property type="match status" value="1"/>
</dbReference>
<sequence length="411" mass="44023">MSEAVEAEEEQDEECPKCPPVGAPAWMATFADLATLLMAFFVLLLSFAEMNVPKFKQISGSLKDSFGVQKIIPVVEQPKGTTVLELNFSPSPSPSVTEEATQETTEIKEPELKIPTDNRDMDGEDKQLEGETDADGLGGETAENIADNENMSDAEKLAAALEQIGTAVNIEAEIVDGKVAIDMNAEDASPQELIEKFQRVGQAIEIAGLATGKAEQEILFGGLDETLNDLISMVSEIQRQQQESGGATLDEALSQMARATEKALEAEAQLRANLQDEIDQGLVTVEQRDGKVFVNLGAGGAFPSGSADLTLQARGIIDELAAVTVDPTSKVVVSGHTDNVPISFGALYRDNWDLAAARAASVVQEIEASIPAPGREMSAISFGETKPVADNATAEGRERNRRIELEIEFEQ</sequence>
<dbReference type="SUPFAM" id="SSF103088">
    <property type="entry name" value="OmpA-like"/>
    <property type="match status" value="1"/>
</dbReference>
<dbReference type="Pfam" id="PF00691">
    <property type="entry name" value="OmpA"/>
    <property type="match status" value="1"/>
</dbReference>
<feature type="domain" description="OmpA-like" evidence="11">
    <location>
        <begin position="289"/>
        <end position="411"/>
    </location>
</feature>
<dbReference type="GO" id="GO:0005886">
    <property type="term" value="C:plasma membrane"/>
    <property type="evidence" value="ECO:0007669"/>
    <property type="project" value="UniProtKB-SubCell"/>
</dbReference>
<evidence type="ECO:0000256" key="1">
    <source>
        <dbReference type="ARBA" id="ARBA00004162"/>
    </source>
</evidence>
<feature type="region of interest" description="Disordered" evidence="9">
    <location>
        <begin position="86"/>
        <end position="141"/>
    </location>
</feature>
<keyword evidence="12" id="KW-0966">Cell projection</keyword>
<keyword evidence="5 10" id="KW-1133">Transmembrane helix</keyword>
<proteinExistence type="inferred from homology"/>
<keyword evidence="12" id="KW-0282">Flagellum</keyword>
<dbReference type="InterPro" id="IPR036737">
    <property type="entry name" value="OmpA-like_sf"/>
</dbReference>
<evidence type="ECO:0000313" key="13">
    <source>
        <dbReference type="Proteomes" id="UP000004507"/>
    </source>
</evidence>
<evidence type="ECO:0000256" key="6">
    <source>
        <dbReference type="ARBA" id="ARBA00023136"/>
    </source>
</evidence>
<feature type="coiled-coil region" evidence="8">
    <location>
        <begin position="223"/>
        <end position="277"/>
    </location>
</feature>
<evidence type="ECO:0000256" key="2">
    <source>
        <dbReference type="ARBA" id="ARBA00008914"/>
    </source>
</evidence>
<evidence type="ECO:0000256" key="5">
    <source>
        <dbReference type="ARBA" id="ARBA00022989"/>
    </source>
</evidence>
<dbReference type="InterPro" id="IPR006665">
    <property type="entry name" value="OmpA-like"/>
</dbReference>
<evidence type="ECO:0000256" key="10">
    <source>
        <dbReference type="SAM" id="Phobius"/>
    </source>
</evidence>
<reference evidence="12 13" key="1">
    <citation type="submission" date="2006-01" db="EMBL/GenBank/DDBJ databases">
        <authorList>
            <person name="Hagstrom A."/>
            <person name="Ferriera S."/>
            <person name="Johnson J."/>
            <person name="Kravitz S."/>
            <person name="Halpern A."/>
            <person name="Remington K."/>
            <person name="Beeson K."/>
            <person name="Tran B."/>
            <person name="Rogers Y.-H."/>
            <person name="Friedman R."/>
            <person name="Venter J.C."/>
        </authorList>
    </citation>
    <scope>NUCLEOTIDE SEQUENCE [LARGE SCALE GENOMIC DNA]</scope>
    <source>
        <strain evidence="12 13">SKA53</strain>
    </source>
</reference>
<evidence type="ECO:0000256" key="9">
    <source>
        <dbReference type="SAM" id="MobiDB-lite"/>
    </source>
</evidence>
<comment type="similarity">
    <text evidence="2">Belongs to the MotB family.</text>
</comment>
<dbReference type="Proteomes" id="UP000004507">
    <property type="component" value="Unassembled WGS sequence"/>
</dbReference>
<feature type="compositionally biased region" description="Polar residues" evidence="9">
    <location>
        <begin position="88"/>
        <end position="104"/>
    </location>
</feature>
<keyword evidence="13" id="KW-1185">Reference proteome</keyword>
<keyword evidence="6 7" id="KW-0472">Membrane</keyword>
<dbReference type="EMBL" id="AAMS01000002">
    <property type="protein sequence ID" value="EAQ07408.1"/>
    <property type="molecule type" value="Genomic_DNA"/>
</dbReference>
<keyword evidence="3" id="KW-1003">Cell membrane</keyword>
<accession>A3V227</accession>
<dbReference type="HOGENOM" id="CLU_016890_0_3_5"/>
<feature type="compositionally biased region" description="Basic and acidic residues" evidence="9">
    <location>
        <begin position="105"/>
        <end position="129"/>
    </location>
</feature>
<feature type="transmembrane region" description="Helical" evidence="10">
    <location>
        <begin position="26"/>
        <end position="48"/>
    </location>
</feature>
<evidence type="ECO:0000256" key="3">
    <source>
        <dbReference type="ARBA" id="ARBA00022475"/>
    </source>
</evidence>
<name>A3V227_9RHOB</name>
<dbReference type="STRING" id="314232.SKA53_11263"/>
<dbReference type="InterPro" id="IPR050330">
    <property type="entry name" value="Bact_OuterMem_StrucFunc"/>
</dbReference>
<comment type="caution">
    <text evidence="12">The sequence shown here is derived from an EMBL/GenBank/DDBJ whole genome shotgun (WGS) entry which is preliminary data.</text>
</comment>
<dbReference type="Pfam" id="PF13677">
    <property type="entry name" value="MotB_plug"/>
    <property type="match status" value="1"/>
</dbReference>
<evidence type="ECO:0000256" key="4">
    <source>
        <dbReference type="ARBA" id="ARBA00022692"/>
    </source>
</evidence>
<dbReference type="OrthoDB" id="7170686at2"/>
<protein>
    <submittedName>
        <fullName evidence="12">Flagellar MotB protein</fullName>
    </submittedName>
</protein>
<dbReference type="Gene3D" id="3.30.1330.60">
    <property type="entry name" value="OmpA-like domain"/>
    <property type="match status" value="1"/>
</dbReference>
<keyword evidence="12" id="KW-0969">Cilium</keyword>
<evidence type="ECO:0000256" key="8">
    <source>
        <dbReference type="SAM" id="Coils"/>
    </source>
</evidence>
<evidence type="ECO:0000313" key="12">
    <source>
        <dbReference type="EMBL" id="EAQ07408.1"/>
    </source>
</evidence>
<dbReference type="PROSITE" id="PS51123">
    <property type="entry name" value="OMPA_2"/>
    <property type="match status" value="1"/>
</dbReference>